<gene>
    <name evidence="3" type="ORF">PYK22_02688</name>
</gene>
<evidence type="ECO:0000256" key="1">
    <source>
        <dbReference type="ARBA" id="ARBA00008754"/>
    </source>
</evidence>
<name>A0A0B6X2Y8_9BACT</name>
<dbReference type="STRING" id="454194.PYK22_02688"/>
<comment type="similarity">
    <text evidence="1">Belongs to the LacAB/RpiB family.</text>
</comment>
<dbReference type="Proteomes" id="UP000031518">
    <property type="component" value="Unassembled WGS sequence"/>
</dbReference>
<accession>A0A0B6X2Y8</accession>
<dbReference type="EMBL" id="CBXV010000008">
    <property type="protein sequence ID" value="CDM66655.1"/>
    <property type="molecule type" value="Genomic_DNA"/>
</dbReference>
<dbReference type="GO" id="GO:0009052">
    <property type="term" value="P:pentose-phosphate shunt, non-oxidative branch"/>
    <property type="evidence" value="ECO:0007669"/>
    <property type="project" value="TreeGrafter"/>
</dbReference>
<dbReference type="AlphaFoldDB" id="A0A0B6X2Y8"/>
<protein>
    <submittedName>
        <fullName evidence="3">Ribose 5-phosphate isomerase B</fullName>
    </submittedName>
</protein>
<dbReference type="InterPro" id="IPR003500">
    <property type="entry name" value="RpiB_LacA_LacB"/>
</dbReference>
<dbReference type="NCBIfam" id="TIGR00689">
    <property type="entry name" value="rpiB_lacA_lacB"/>
    <property type="match status" value="1"/>
</dbReference>
<sequence>MNDRRSVMERIRGMAREALANAPDEADSATIRDESAKRIITEADVRDLEEGARLRIAADARLTPLAADIVREKRIELVRRTARRGASAPQVIAIGADHGGYEMKEELKKFLIELGHHVRDFGTDSTAAVDYPDFAHAVARAVSRGEADLGIIVDAAGIGSAMAANKVPGVRAAACYSVELARNSREHNGANVLTLGSRTITKEQMREIVRTWLSTEIGEERHRRRVAKIEAIERQYARTT</sequence>
<dbReference type="InterPro" id="IPR036569">
    <property type="entry name" value="RpiB_LacA_LacB_sf"/>
</dbReference>
<evidence type="ECO:0000313" key="3">
    <source>
        <dbReference type="EMBL" id="CDM66655.1"/>
    </source>
</evidence>
<dbReference type="GO" id="GO:0004751">
    <property type="term" value="F:ribose-5-phosphate isomerase activity"/>
    <property type="evidence" value="ECO:0007669"/>
    <property type="project" value="TreeGrafter"/>
</dbReference>
<dbReference type="Gene3D" id="3.40.1400.10">
    <property type="entry name" value="Sugar-phosphate isomerase, RpiB/LacA/LacB"/>
    <property type="match status" value="1"/>
</dbReference>
<organism evidence="3 4">
    <name type="scientific">Pyrinomonas methylaliphatogenes</name>
    <dbReference type="NCBI Taxonomy" id="454194"/>
    <lineage>
        <taxon>Bacteria</taxon>
        <taxon>Pseudomonadati</taxon>
        <taxon>Acidobacteriota</taxon>
        <taxon>Blastocatellia</taxon>
        <taxon>Blastocatellales</taxon>
        <taxon>Pyrinomonadaceae</taxon>
        <taxon>Pyrinomonas</taxon>
    </lineage>
</organism>
<dbReference type="SUPFAM" id="SSF89623">
    <property type="entry name" value="Ribose/Galactose isomerase RpiB/AlsB"/>
    <property type="match status" value="1"/>
</dbReference>
<dbReference type="Pfam" id="PF02502">
    <property type="entry name" value="LacAB_rpiB"/>
    <property type="match status" value="1"/>
</dbReference>
<dbReference type="NCBIfam" id="TIGR01120">
    <property type="entry name" value="rpiB"/>
    <property type="match status" value="1"/>
</dbReference>
<evidence type="ECO:0000256" key="2">
    <source>
        <dbReference type="ARBA" id="ARBA00023235"/>
    </source>
</evidence>
<dbReference type="GO" id="GO:0019316">
    <property type="term" value="P:D-allose catabolic process"/>
    <property type="evidence" value="ECO:0007669"/>
    <property type="project" value="TreeGrafter"/>
</dbReference>
<evidence type="ECO:0000313" key="4">
    <source>
        <dbReference type="Proteomes" id="UP000031518"/>
    </source>
</evidence>
<dbReference type="PANTHER" id="PTHR30345:SF0">
    <property type="entry name" value="DNA DAMAGE-REPAIR_TOLERATION PROTEIN DRT102"/>
    <property type="match status" value="1"/>
</dbReference>
<keyword evidence="4" id="KW-1185">Reference proteome</keyword>
<proteinExistence type="inferred from homology"/>
<dbReference type="RefSeq" id="WP_211197706.1">
    <property type="nucleotide sequence ID" value="NZ_CBXV010000008.1"/>
</dbReference>
<keyword evidence="2 3" id="KW-0413">Isomerase</keyword>
<reference evidence="3 4" key="1">
    <citation type="submission" date="2013-12" db="EMBL/GenBank/DDBJ databases">
        <authorList>
            <person name="Stott M."/>
        </authorList>
    </citation>
    <scope>NUCLEOTIDE SEQUENCE [LARGE SCALE GENOMIC DNA]</scope>
    <source>
        <strain evidence="3 4">K22</strain>
    </source>
</reference>
<reference evidence="3 4" key="2">
    <citation type="submission" date="2015-01" db="EMBL/GenBank/DDBJ databases">
        <title>Complete genome sequence of Pyrinomonas methylaliphatogenes type strain K22T.</title>
        <authorList>
            <person name="Lee K.C.Y."/>
            <person name="Power J.F."/>
            <person name="Dunfield P.F."/>
            <person name="Morgan X.C."/>
            <person name="Huttenhower C."/>
            <person name="Stott M.B."/>
        </authorList>
    </citation>
    <scope>NUCLEOTIDE SEQUENCE [LARGE SCALE GENOMIC DNA]</scope>
    <source>
        <strain evidence="3 4">K22</strain>
    </source>
</reference>
<dbReference type="PANTHER" id="PTHR30345">
    <property type="entry name" value="RIBOSE-5-PHOSPHATE ISOMERASE B"/>
    <property type="match status" value="1"/>
</dbReference>
<dbReference type="NCBIfam" id="NF004051">
    <property type="entry name" value="PRK05571.1"/>
    <property type="match status" value="1"/>
</dbReference>
<dbReference type="InterPro" id="IPR004785">
    <property type="entry name" value="RpiB"/>
</dbReference>